<gene>
    <name evidence="2" type="ORF">SPIL2461_LOCUS14989</name>
</gene>
<reference evidence="2" key="1">
    <citation type="submission" date="2021-02" db="EMBL/GenBank/DDBJ databases">
        <authorList>
            <person name="Dougan E. K."/>
            <person name="Rhodes N."/>
            <person name="Thang M."/>
            <person name="Chan C."/>
        </authorList>
    </citation>
    <scope>NUCLEOTIDE SEQUENCE</scope>
</reference>
<dbReference type="InterPro" id="IPR004046">
    <property type="entry name" value="GST_C"/>
</dbReference>
<protein>
    <recommendedName>
        <fullName evidence="1">Glutathione S-transferase C-terminal domain-containing protein</fullName>
    </recommendedName>
</protein>
<feature type="domain" description="Glutathione S-transferase C-terminal" evidence="1">
    <location>
        <begin position="171"/>
        <end position="228"/>
    </location>
</feature>
<dbReference type="Gene3D" id="1.20.1050.10">
    <property type="match status" value="1"/>
</dbReference>
<evidence type="ECO:0000259" key="1">
    <source>
        <dbReference type="Pfam" id="PF00043"/>
    </source>
</evidence>
<accession>A0A812U318</accession>
<name>A0A812U318_SYMPI</name>
<dbReference type="AlphaFoldDB" id="A0A812U318"/>
<evidence type="ECO:0000313" key="2">
    <source>
        <dbReference type="EMBL" id="CAE7560636.1"/>
    </source>
</evidence>
<dbReference type="EMBL" id="CAJNIZ010035570">
    <property type="protein sequence ID" value="CAE7560636.1"/>
    <property type="molecule type" value="Genomic_DNA"/>
</dbReference>
<comment type="caution">
    <text evidence="2">The sequence shown here is derived from an EMBL/GenBank/DDBJ whole genome shotgun (WGS) entry which is preliminary data.</text>
</comment>
<dbReference type="InterPro" id="IPR036282">
    <property type="entry name" value="Glutathione-S-Trfase_C_sf"/>
</dbReference>
<dbReference type="SUPFAM" id="SSF47616">
    <property type="entry name" value="GST C-terminal domain-like"/>
    <property type="match status" value="1"/>
</dbReference>
<dbReference type="InterPro" id="IPR036249">
    <property type="entry name" value="Thioredoxin-like_sf"/>
</dbReference>
<dbReference type="OrthoDB" id="435271at2759"/>
<proteinExistence type="predicted"/>
<dbReference type="Pfam" id="PF00043">
    <property type="entry name" value="GST_C"/>
    <property type="match status" value="1"/>
</dbReference>
<keyword evidence="3" id="KW-1185">Reference proteome</keyword>
<organism evidence="2 3">
    <name type="scientific">Symbiodinium pilosum</name>
    <name type="common">Dinoflagellate</name>
    <dbReference type="NCBI Taxonomy" id="2952"/>
    <lineage>
        <taxon>Eukaryota</taxon>
        <taxon>Sar</taxon>
        <taxon>Alveolata</taxon>
        <taxon>Dinophyceae</taxon>
        <taxon>Suessiales</taxon>
        <taxon>Symbiodiniaceae</taxon>
        <taxon>Symbiodinium</taxon>
    </lineage>
</organism>
<dbReference type="Proteomes" id="UP000649617">
    <property type="component" value="Unassembled WGS sequence"/>
</dbReference>
<dbReference type="SUPFAM" id="SSF52833">
    <property type="entry name" value="Thioredoxin-like"/>
    <property type="match status" value="1"/>
</dbReference>
<evidence type="ECO:0000313" key="3">
    <source>
        <dbReference type="Proteomes" id="UP000649617"/>
    </source>
</evidence>
<sequence>MGGEDERRRFLFVAMPINHFGERVRWTLDLIGAPYEEYTVGGLISAFLRGRSVPQLVDRKSCSMIGNSDECLAYLSAAYAPSIADTRLRAKALSFLRFDEQTMAWDVKLNQLGHLVQGWAYFYVLALDMTPEGCLTAWGAFEPKVPLMHRLILKFGHPFLRKFMRLVFELSNEEVRDRRRKMIESILDEADATLSKQKFLAGDDLSHVDITFSALLAPLLGARLVFAPKSSYANGRFSSFNGAMDRMSDKWPRALLEFEQSLLKRPCAKHCISLYESLRSTQL</sequence>